<gene>
    <name evidence="16" type="ORF">F1609_07320</name>
</gene>
<feature type="domain" description="TonB-dependent receptor plug" evidence="15">
    <location>
        <begin position="101"/>
        <end position="218"/>
    </location>
</feature>
<evidence type="ECO:0000256" key="2">
    <source>
        <dbReference type="ARBA" id="ARBA00009810"/>
    </source>
</evidence>
<evidence type="ECO:0000256" key="7">
    <source>
        <dbReference type="ARBA" id="ARBA00023077"/>
    </source>
</evidence>
<dbReference type="Pfam" id="PF07715">
    <property type="entry name" value="Plug"/>
    <property type="match status" value="1"/>
</dbReference>
<dbReference type="Pfam" id="PF00593">
    <property type="entry name" value="TonB_dep_Rec_b-barrel"/>
    <property type="match status" value="1"/>
</dbReference>
<sequence length="981" mass="107243">MHIFVNSSWPPIHVCAKFMALAFVPACGRALRGERKTRFTHTYKAILELILNKKLAVKRSVIAVALTLGSAQVALAQEQAAQPIQKVIVTGSNIKRAVDTETSSTVQVLGRAEIAAIGASTVKDVLDTLTSSGTTTLSDKNGGSSFAGGASGISLRNLGKNSTLTLLNGRRVANYGLADGGQETFVNIDAMPSEVIERIEVLLDGASAVYGSDAVAGVINIITKRDFQGALAKAGARQSLLNSKLDKDKTASLTVGKGDFEADGYNVFGHFEAYHREPYSTREAINAVPGWWNKYVNPSYGVQSTYSYPGNLVDRYPAAYPANPALAGKTFSTPLAGCANVIDGTCRYDQWSRVGRSPEAKRYNFFGTGRMKLGGNRVAFSEVTLGQTNTIYYNAPAIMQFTGTPVNWYNSKDGKLNSYTEPKLPVGHPNNPYSFPVALRYRYADDVNLFKKDAQAKQYRALVGLEGSDYGWDWATAIGVMGSKVDNESRSRKHAVNYTAAIMSGEYKFGGVNSPELLQRMFPASTVGGESKQIFMDVKATRELMQLDGGPLSLAIGGDLRRDSFSAYVSENISSGQIEGLGAINVDGARNVSAAFAELNAPLTKQLELNAAMRLDKVGDTDLSLVPKVGMRYEVNKRFMVRGTIANGFRAPNVAETGKVDLAAFRNSNVDPKRCATANQLYAALKTGTTLDQADALRARDVGCSVSFASLTKGNAELEPEKSRSYNLGLVIEPLANMSLTFDYYHIERRNEINTRSTRQILADEDRRPGSVQRLAVTADDMRLAARAKELTGVDVAFPIGPIAAVSNRYENMNRTRVSGIDMEMNHRWNMGSAGRLVSNLKANYQLDYRSWDTVTNTFTENLAGNYEQYRYRVRASTAWTRGVWSVGGAVTYVPGTRLYNDKYDTNYTAEGCAGQGIDAEYCQIKRDVVTDMHVTYTGFKNTTLSMNLYNVFDRAPTPDVRAEYEPSRGRSVRAALQYQF</sequence>
<evidence type="ECO:0000256" key="9">
    <source>
        <dbReference type="ARBA" id="ARBA00023170"/>
    </source>
</evidence>
<dbReference type="Gene3D" id="2.40.170.20">
    <property type="entry name" value="TonB-dependent receptor, beta-barrel domain"/>
    <property type="match status" value="1"/>
</dbReference>
<reference evidence="16 17" key="1">
    <citation type="submission" date="2019-09" db="EMBL/GenBank/DDBJ databases">
        <title>Taxonomy of Antarctic Massilia spp.: description of Massilia rubra sp. nov., Massilia aquatica sp. nov., Massilia mucilaginosa sp. nov., Massilia frigida sp. nov. isolated from streams, lakes and regoliths.</title>
        <authorList>
            <person name="Holochova P."/>
            <person name="Sedlacek I."/>
            <person name="Kralova S."/>
            <person name="Maslanova I."/>
            <person name="Busse H.-J."/>
            <person name="Stankova E."/>
            <person name="Vrbovska V."/>
            <person name="Kovarovic V."/>
            <person name="Bartak M."/>
            <person name="Svec P."/>
            <person name="Pantucek R."/>
        </authorList>
    </citation>
    <scope>NUCLEOTIDE SEQUENCE [LARGE SCALE GENOMIC DNA]</scope>
    <source>
        <strain evidence="16 17">CCM 8693</strain>
    </source>
</reference>
<evidence type="ECO:0000256" key="6">
    <source>
        <dbReference type="ARBA" id="ARBA00022729"/>
    </source>
</evidence>
<dbReference type="SUPFAM" id="SSF56935">
    <property type="entry name" value="Porins"/>
    <property type="match status" value="1"/>
</dbReference>
<name>A0ABX0M142_9BURK</name>
<evidence type="ECO:0000256" key="1">
    <source>
        <dbReference type="ARBA" id="ARBA00004571"/>
    </source>
</evidence>
<evidence type="ECO:0000259" key="14">
    <source>
        <dbReference type="Pfam" id="PF00593"/>
    </source>
</evidence>
<keyword evidence="6" id="KW-0732">Signal</keyword>
<keyword evidence="17" id="KW-1185">Reference proteome</keyword>
<evidence type="ECO:0000256" key="12">
    <source>
        <dbReference type="PROSITE-ProRule" id="PRU10144"/>
    </source>
</evidence>
<evidence type="ECO:0000259" key="15">
    <source>
        <dbReference type="Pfam" id="PF07715"/>
    </source>
</evidence>
<dbReference type="InterPro" id="IPR012910">
    <property type="entry name" value="Plug_dom"/>
</dbReference>
<keyword evidence="9 16" id="KW-0675">Receptor</keyword>
<feature type="short sequence motif" description="TonB C-terminal box" evidence="12">
    <location>
        <begin position="964"/>
        <end position="981"/>
    </location>
</feature>
<keyword evidence="7 13" id="KW-0798">TonB box</keyword>
<dbReference type="PANTHER" id="PTHR47234">
    <property type="match status" value="1"/>
</dbReference>
<proteinExistence type="inferred from homology"/>
<dbReference type="PROSITE" id="PS52016">
    <property type="entry name" value="TONB_DEPENDENT_REC_3"/>
    <property type="match status" value="1"/>
</dbReference>
<dbReference type="InterPro" id="IPR039426">
    <property type="entry name" value="TonB-dep_rcpt-like"/>
</dbReference>
<dbReference type="InterPro" id="IPR000531">
    <property type="entry name" value="Beta-barrel_TonB"/>
</dbReference>
<evidence type="ECO:0000256" key="8">
    <source>
        <dbReference type="ARBA" id="ARBA00023136"/>
    </source>
</evidence>
<evidence type="ECO:0000313" key="16">
    <source>
        <dbReference type="EMBL" id="NHZ39969.1"/>
    </source>
</evidence>
<keyword evidence="10 11" id="KW-0998">Cell outer membrane</keyword>
<comment type="caution">
    <text evidence="16">The sequence shown here is derived from an EMBL/GenBank/DDBJ whole genome shotgun (WGS) entry which is preliminary data.</text>
</comment>
<evidence type="ECO:0000256" key="4">
    <source>
        <dbReference type="ARBA" id="ARBA00022452"/>
    </source>
</evidence>
<evidence type="ECO:0000256" key="3">
    <source>
        <dbReference type="ARBA" id="ARBA00022448"/>
    </source>
</evidence>
<accession>A0ABX0M142</accession>
<dbReference type="PROSITE" id="PS01156">
    <property type="entry name" value="TONB_DEPENDENT_REC_2"/>
    <property type="match status" value="1"/>
</dbReference>
<keyword evidence="3 11" id="KW-0813">Transport</keyword>
<evidence type="ECO:0000313" key="17">
    <source>
        <dbReference type="Proteomes" id="UP000819052"/>
    </source>
</evidence>
<dbReference type="Proteomes" id="UP000819052">
    <property type="component" value="Unassembled WGS sequence"/>
</dbReference>
<dbReference type="EMBL" id="VVIW01000003">
    <property type="protein sequence ID" value="NHZ39969.1"/>
    <property type="molecule type" value="Genomic_DNA"/>
</dbReference>
<keyword evidence="4 11" id="KW-1134">Transmembrane beta strand</keyword>
<evidence type="ECO:0000256" key="13">
    <source>
        <dbReference type="RuleBase" id="RU003357"/>
    </source>
</evidence>
<keyword evidence="5 11" id="KW-0812">Transmembrane</keyword>
<keyword evidence="8 11" id="KW-0472">Membrane</keyword>
<comment type="subcellular location">
    <subcellularLocation>
        <location evidence="1 11">Cell outer membrane</location>
        <topology evidence="1 11">Multi-pass membrane protein</topology>
    </subcellularLocation>
</comment>
<comment type="similarity">
    <text evidence="2 11 13">Belongs to the TonB-dependent receptor family.</text>
</comment>
<evidence type="ECO:0000256" key="11">
    <source>
        <dbReference type="PROSITE-ProRule" id="PRU01360"/>
    </source>
</evidence>
<evidence type="ECO:0000256" key="5">
    <source>
        <dbReference type="ARBA" id="ARBA00022692"/>
    </source>
</evidence>
<dbReference type="Gene3D" id="2.170.130.10">
    <property type="entry name" value="TonB-dependent receptor, plug domain"/>
    <property type="match status" value="1"/>
</dbReference>
<organism evidence="16 17">
    <name type="scientific">Massilia aquatica</name>
    <dbReference type="NCBI Taxonomy" id="2609000"/>
    <lineage>
        <taxon>Bacteria</taxon>
        <taxon>Pseudomonadati</taxon>
        <taxon>Pseudomonadota</taxon>
        <taxon>Betaproteobacteria</taxon>
        <taxon>Burkholderiales</taxon>
        <taxon>Oxalobacteraceae</taxon>
        <taxon>Telluria group</taxon>
        <taxon>Massilia</taxon>
    </lineage>
</organism>
<evidence type="ECO:0000256" key="10">
    <source>
        <dbReference type="ARBA" id="ARBA00023237"/>
    </source>
</evidence>
<dbReference type="PANTHER" id="PTHR47234:SF2">
    <property type="entry name" value="TONB-DEPENDENT RECEPTOR"/>
    <property type="match status" value="1"/>
</dbReference>
<dbReference type="InterPro" id="IPR036942">
    <property type="entry name" value="Beta-barrel_TonB_sf"/>
</dbReference>
<dbReference type="InterPro" id="IPR037066">
    <property type="entry name" value="Plug_dom_sf"/>
</dbReference>
<protein>
    <submittedName>
        <fullName evidence="16">TonB-dependent receptor plug domain-containing protein</fullName>
    </submittedName>
</protein>
<dbReference type="InterPro" id="IPR010917">
    <property type="entry name" value="TonB_rcpt_CS"/>
</dbReference>
<feature type="domain" description="TonB-dependent receptor-like beta-barrel" evidence="14">
    <location>
        <begin position="424"/>
        <end position="952"/>
    </location>
</feature>